<protein>
    <submittedName>
        <fullName evidence="1">Uncharacterized protein</fullName>
    </submittedName>
</protein>
<organism evidence="1">
    <name type="scientific">viral metagenome</name>
    <dbReference type="NCBI Taxonomy" id="1070528"/>
    <lineage>
        <taxon>unclassified sequences</taxon>
        <taxon>metagenomes</taxon>
        <taxon>organismal metagenomes</taxon>
    </lineage>
</organism>
<dbReference type="AlphaFoldDB" id="A0A6C0LUW8"/>
<accession>A0A6C0LUW8</accession>
<dbReference type="EMBL" id="MN740563">
    <property type="protein sequence ID" value="QHU33805.1"/>
    <property type="molecule type" value="Genomic_DNA"/>
</dbReference>
<reference evidence="1" key="1">
    <citation type="journal article" date="2020" name="Nature">
        <title>Giant virus diversity and host interactions through global metagenomics.</title>
        <authorList>
            <person name="Schulz F."/>
            <person name="Roux S."/>
            <person name="Paez-Espino D."/>
            <person name="Jungbluth S."/>
            <person name="Walsh D.A."/>
            <person name="Denef V.J."/>
            <person name="McMahon K.D."/>
            <person name="Konstantinidis K.T."/>
            <person name="Eloe-Fadrosh E.A."/>
            <person name="Kyrpides N.C."/>
            <person name="Woyke T."/>
        </authorList>
    </citation>
    <scope>NUCLEOTIDE SEQUENCE</scope>
    <source>
        <strain evidence="1">GVMAG-S-1016704-121</strain>
    </source>
</reference>
<proteinExistence type="predicted"/>
<sequence>MFIEVIYCDNTNVANYNALTTHKTDTFIYVDDPHYPDQWQNYNGQTCLIILSFDGGIPHQTLLSIFNNDTIPQYDANAIKLNLKTLCIATNVKMTHWYTSERDYKKIMMDKINSYKYLEPQ</sequence>
<name>A0A6C0LUW8_9ZZZZ</name>
<evidence type="ECO:0000313" key="1">
    <source>
        <dbReference type="EMBL" id="QHU33805.1"/>
    </source>
</evidence>